<dbReference type="InterPro" id="IPR017938">
    <property type="entry name" value="Riboflavin_synthase-like_b-brl"/>
</dbReference>
<dbReference type="EMBL" id="SNYA01000003">
    <property type="protein sequence ID" value="TDP93509.1"/>
    <property type="molecule type" value="Genomic_DNA"/>
</dbReference>
<comment type="caution">
    <text evidence="2">The sequence shown here is derived from an EMBL/GenBank/DDBJ whole genome shotgun (WGS) entry which is preliminary data.</text>
</comment>
<dbReference type="GO" id="GO:0016491">
    <property type="term" value="F:oxidoreductase activity"/>
    <property type="evidence" value="ECO:0007669"/>
    <property type="project" value="InterPro"/>
</dbReference>
<sequence>MAHHDLIIHPLVLRRVHVARMQDITPRMRRVTLTGTQLGAFTQDGMNFPAFVSPGFDDHVKLIFAADGDIASALPVQLAHGIEWGPSESRQGRDYTPRRFDPVTQELDLDFVLHGDGPAASWARDAHVGDELWFAGPKSSTVVPADVDWVLLAGDETAIPAIMRFLDERPANAPARVIITISEESAQHALQLRDEDRVEWVVAEPTDERALADAIARLAALPGTPYVWAAAESRALLQVRRIARTLGAPKSHTNITGYWHQRVGHDETTSQPLVPVLPEQPVMWFAVRAALQLGILDALAAEPLLPAALADRLRIPSTAALAPLLTLLAQGGVLTSLDDGRYTLDRLGEELSEDEHGQERFTGFAADQVLTLAALPDAIAEGGSAWQRSRGVSLRTAVETEPEYFAELLEQAGSLPHVLTGLIHHPIWTGAATIVITGPGAVHIGSVLSGATEADFTIHESTGPLEALRAEAGERDWRFSSQLPPDQDLAVTALAFGHRSDTEVIALLRALAVVAPRALLIERFTPDGLSEAADASHALVDFAAIGAPTRTPGATLRLAAAAGWVVGARQKLGWGIESVELSRAAQRS</sequence>
<dbReference type="CDD" id="cd06193">
    <property type="entry name" value="siderophore_interacting"/>
    <property type="match status" value="1"/>
</dbReference>
<accession>A0A4R6S1Q3</accession>
<evidence type="ECO:0000259" key="1">
    <source>
        <dbReference type="PROSITE" id="PS51384"/>
    </source>
</evidence>
<dbReference type="InterPro" id="IPR036390">
    <property type="entry name" value="WH_DNA-bd_sf"/>
</dbReference>
<dbReference type="Pfam" id="PF08021">
    <property type="entry name" value="FAD_binding_9"/>
    <property type="match status" value="1"/>
</dbReference>
<evidence type="ECO:0000313" key="2">
    <source>
        <dbReference type="EMBL" id="TDP93509.1"/>
    </source>
</evidence>
<dbReference type="Gene3D" id="3.40.50.80">
    <property type="entry name" value="Nucleotide-binding domain of ferredoxin-NADP reductase (FNR) module"/>
    <property type="match status" value="1"/>
</dbReference>
<dbReference type="SUPFAM" id="SSF46785">
    <property type="entry name" value="Winged helix' DNA-binding domain"/>
    <property type="match status" value="1"/>
</dbReference>
<dbReference type="Gene3D" id="2.40.30.10">
    <property type="entry name" value="Translation factors"/>
    <property type="match status" value="1"/>
</dbReference>
<dbReference type="InterPro" id="IPR036388">
    <property type="entry name" value="WH-like_DNA-bd_sf"/>
</dbReference>
<name>A0A4R6S1Q3_9MICO</name>
<dbReference type="InterPro" id="IPR017927">
    <property type="entry name" value="FAD-bd_FR_type"/>
</dbReference>
<dbReference type="PANTHER" id="PTHR30157">
    <property type="entry name" value="FERRIC REDUCTASE, NADPH-DEPENDENT"/>
    <property type="match status" value="1"/>
</dbReference>
<dbReference type="InterPro" id="IPR012967">
    <property type="entry name" value="COMT_dimerisation"/>
</dbReference>
<protein>
    <submittedName>
        <fullName evidence="2">NADPH-dependent ferric siderophore reductase</fullName>
    </submittedName>
</protein>
<proteinExistence type="predicted"/>
<dbReference type="InterPro" id="IPR007037">
    <property type="entry name" value="SIP_rossman_dom"/>
</dbReference>
<organism evidence="2 3">
    <name type="scientific">Leucobacter luti</name>
    <dbReference type="NCBI Taxonomy" id="340320"/>
    <lineage>
        <taxon>Bacteria</taxon>
        <taxon>Bacillati</taxon>
        <taxon>Actinomycetota</taxon>
        <taxon>Actinomycetes</taxon>
        <taxon>Micrococcales</taxon>
        <taxon>Microbacteriaceae</taxon>
        <taxon>Leucobacter</taxon>
    </lineage>
</organism>
<dbReference type="Pfam" id="PF08100">
    <property type="entry name" value="Dimerisation"/>
    <property type="match status" value="1"/>
</dbReference>
<dbReference type="Proteomes" id="UP000295601">
    <property type="component" value="Unassembled WGS sequence"/>
</dbReference>
<dbReference type="PANTHER" id="PTHR30157:SF0">
    <property type="entry name" value="NADPH-DEPENDENT FERRIC-CHELATE REDUCTASE"/>
    <property type="match status" value="1"/>
</dbReference>
<dbReference type="InterPro" id="IPR039261">
    <property type="entry name" value="FNR_nucleotide-bd"/>
</dbReference>
<reference evidence="2 3" key="1">
    <citation type="submission" date="2019-03" db="EMBL/GenBank/DDBJ databases">
        <title>Genomic analyses of the natural microbiome of Caenorhabditis elegans.</title>
        <authorList>
            <person name="Samuel B."/>
        </authorList>
    </citation>
    <scope>NUCLEOTIDE SEQUENCE [LARGE SCALE GENOMIC DNA]</scope>
    <source>
        <strain evidence="2 3">JUb18</strain>
    </source>
</reference>
<dbReference type="AlphaFoldDB" id="A0A4R6S1Q3"/>
<gene>
    <name evidence="2" type="ORF">EDF62_1490</name>
</gene>
<evidence type="ECO:0000313" key="3">
    <source>
        <dbReference type="Proteomes" id="UP000295601"/>
    </source>
</evidence>
<feature type="domain" description="FAD-binding FR-type" evidence="1">
    <location>
        <begin position="11"/>
        <end position="144"/>
    </location>
</feature>
<keyword evidence="3" id="KW-1185">Reference proteome</keyword>
<dbReference type="Gene3D" id="1.10.10.10">
    <property type="entry name" value="Winged helix-like DNA-binding domain superfamily/Winged helix DNA-binding domain"/>
    <property type="match status" value="1"/>
</dbReference>
<dbReference type="PROSITE" id="PS51384">
    <property type="entry name" value="FAD_FR"/>
    <property type="match status" value="1"/>
</dbReference>
<dbReference type="RefSeq" id="WP_133616499.1">
    <property type="nucleotide sequence ID" value="NZ_SNYA01000003.1"/>
</dbReference>
<dbReference type="Pfam" id="PF04954">
    <property type="entry name" value="SIP"/>
    <property type="match status" value="1"/>
</dbReference>
<dbReference type="SUPFAM" id="SSF63380">
    <property type="entry name" value="Riboflavin synthase domain-like"/>
    <property type="match status" value="1"/>
</dbReference>
<dbReference type="OrthoDB" id="9814826at2"/>
<dbReference type="InterPro" id="IPR039374">
    <property type="entry name" value="SIP_fam"/>
</dbReference>
<dbReference type="InterPro" id="IPR013113">
    <property type="entry name" value="SIP_FAD-bd"/>
</dbReference>